<dbReference type="EMBL" id="KC131129">
    <property type="protein sequence ID" value="AGB06815.1"/>
    <property type="molecule type" value="Genomic_DNA"/>
</dbReference>
<accession>V9LYZ9</accession>
<dbReference type="GeneID" id="18499734"/>
<dbReference type="KEGG" id="vg:18499734"/>
<dbReference type="RefSeq" id="YP_009006102.1">
    <property type="nucleotide sequence ID" value="NC_023568.1"/>
</dbReference>
<keyword evidence="2" id="KW-1185">Reference proteome</keyword>
<organism evidence="1 2">
    <name type="scientific">Vibrio phage VH7D</name>
    <dbReference type="NCBI Taxonomy" id="1262539"/>
    <lineage>
        <taxon>Viruses</taxon>
        <taxon>Duplodnaviria</taxon>
        <taxon>Heunggongvirae</taxon>
        <taxon>Uroviricota</taxon>
        <taxon>Caudoviricetes</taxon>
        <taxon>Pantevenvirales</taxon>
        <taxon>Straboviridae</taxon>
        <taxon>Schizotequatrovirus</taxon>
        <taxon>Schizotequatrovirus vh7d</taxon>
    </lineage>
</organism>
<proteinExistence type="predicted"/>
<sequence length="90" mass="10299">MVDKTRIKEVIDLAIEKIEAGSNIAHSVQEFTPFDIVNYLQEIGYEAHDLETNGWQVDFWQDFTKDGCKKLTFAGSWYFGQSTLSEACDD</sequence>
<evidence type="ECO:0000313" key="1">
    <source>
        <dbReference type="EMBL" id="AGB06815.1"/>
    </source>
</evidence>
<dbReference type="Proteomes" id="UP000018884">
    <property type="component" value="Segment"/>
</dbReference>
<protein>
    <submittedName>
        <fullName evidence="1">Uncharacterized protein</fullName>
    </submittedName>
</protein>
<name>V9LYZ9_9CAUD</name>
<reference evidence="1 2" key="1">
    <citation type="submission" date="2012-11" db="EMBL/GenBank/DDBJ databases">
        <title>Comeplete Genome Sequence Of a Novel Gaint Bacteriophage VH7D that Infects Vibrio harveyi.</title>
        <authorList>
            <person name="Luo Z."/>
            <person name="Yu Y."/>
        </authorList>
    </citation>
    <scope>NUCLEOTIDE SEQUENCE [LARGE SCALE GENOMIC DNA]</scope>
</reference>
<evidence type="ECO:0000313" key="2">
    <source>
        <dbReference type="Proteomes" id="UP000018884"/>
    </source>
</evidence>